<evidence type="ECO:0000256" key="1">
    <source>
        <dbReference type="SAM" id="Phobius"/>
    </source>
</evidence>
<dbReference type="OrthoDB" id="5860897at2759"/>
<proteinExistence type="predicted"/>
<keyword evidence="1" id="KW-0812">Transmembrane</keyword>
<evidence type="ECO:0000313" key="2">
    <source>
        <dbReference type="EMBL" id="CAI5454167.1"/>
    </source>
</evidence>
<keyword evidence="1" id="KW-0472">Membrane</keyword>
<accession>A0A9P1NAU0</accession>
<feature type="transmembrane region" description="Helical" evidence="1">
    <location>
        <begin position="52"/>
        <end position="73"/>
    </location>
</feature>
<keyword evidence="3" id="KW-1185">Reference proteome</keyword>
<dbReference type="Proteomes" id="UP001152747">
    <property type="component" value="Unassembled WGS sequence"/>
</dbReference>
<protein>
    <submittedName>
        <fullName evidence="2">Uncharacterized protein</fullName>
    </submittedName>
</protein>
<gene>
    <name evidence="2" type="ORF">CAMP_LOCUS16804</name>
</gene>
<keyword evidence="1" id="KW-1133">Transmembrane helix</keyword>
<dbReference type="Pfam" id="PF10318">
    <property type="entry name" value="7TM_GPCR_Srh"/>
    <property type="match status" value="2"/>
</dbReference>
<sequence>MKYVKSSMIQCCVWGVLLDFGLTFATIPYVLLPTISGYPLGILTSLGMSVKYQTFLIIELLIGVGCSIIGILENRYTCITRPTSTLNNLAFILFSFHGILTTISIIFVHSPYRNAILPSCLKRKMGPQASSFGKD</sequence>
<dbReference type="AlphaFoldDB" id="A0A9P1NAU0"/>
<feature type="transmembrane region" description="Helical" evidence="1">
    <location>
        <begin position="85"/>
        <end position="108"/>
    </location>
</feature>
<organism evidence="2 3">
    <name type="scientific">Caenorhabditis angaria</name>
    <dbReference type="NCBI Taxonomy" id="860376"/>
    <lineage>
        <taxon>Eukaryota</taxon>
        <taxon>Metazoa</taxon>
        <taxon>Ecdysozoa</taxon>
        <taxon>Nematoda</taxon>
        <taxon>Chromadorea</taxon>
        <taxon>Rhabditida</taxon>
        <taxon>Rhabditina</taxon>
        <taxon>Rhabditomorpha</taxon>
        <taxon>Rhabditoidea</taxon>
        <taxon>Rhabditidae</taxon>
        <taxon>Peloderinae</taxon>
        <taxon>Caenorhabditis</taxon>
    </lineage>
</organism>
<comment type="caution">
    <text evidence="2">The sequence shown here is derived from an EMBL/GenBank/DDBJ whole genome shotgun (WGS) entry which is preliminary data.</text>
</comment>
<reference evidence="2" key="1">
    <citation type="submission" date="2022-11" db="EMBL/GenBank/DDBJ databases">
        <authorList>
            <person name="Kikuchi T."/>
        </authorList>
    </citation>
    <scope>NUCLEOTIDE SEQUENCE</scope>
    <source>
        <strain evidence="2">PS1010</strain>
    </source>
</reference>
<dbReference type="EMBL" id="CANHGI010000006">
    <property type="protein sequence ID" value="CAI5454167.1"/>
    <property type="molecule type" value="Genomic_DNA"/>
</dbReference>
<evidence type="ECO:0000313" key="3">
    <source>
        <dbReference type="Proteomes" id="UP001152747"/>
    </source>
</evidence>
<name>A0A9P1NAU0_9PELO</name>
<dbReference type="InterPro" id="IPR019422">
    <property type="entry name" value="7TM_GPCR_serpentine_rcpt_Srh"/>
</dbReference>
<feature type="transmembrane region" description="Helical" evidence="1">
    <location>
        <begin position="12"/>
        <end position="32"/>
    </location>
</feature>